<dbReference type="SMART" id="SM01117">
    <property type="entry name" value="Cyt-b5"/>
    <property type="match status" value="1"/>
</dbReference>
<evidence type="ECO:0000313" key="3">
    <source>
        <dbReference type="Proteomes" id="UP000000345"/>
    </source>
</evidence>
<dbReference type="EMBL" id="CP001710">
    <property type="protein sequence ID" value="ADL58463.1"/>
    <property type="molecule type" value="Genomic_DNA"/>
</dbReference>
<organism evidence="2 3">
    <name type="scientific">Methanothermobacter marburgensis (strain ATCC BAA-927 / DSM 2133 / JCM 14651 / NBRC 100331 / OCM 82 / Marburg)</name>
    <name type="common">Methanobacterium thermoautotrophicum</name>
    <dbReference type="NCBI Taxonomy" id="79929"/>
    <lineage>
        <taxon>Archaea</taxon>
        <taxon>Methanobacteriati</taxon>
        <taxon>Methanobacteriota</taxon>
        <taxon>Methanomada group</taxon>
        <taxon>Methanobacteria</taxon>
        <taxon>Methanobacteriales</taxon>
        <taxon>Methanobacteriaceae</taxon>
        <taxon>Methanothermobacter</taxon>
    </lineage>
</organism>
<dbReference type="HOGENOM" id="CLU_178322_0_0_2"/>
<keyword evidence="3" id="KW-1185">Reference proteome</keyword>
<feature type="domain" description="Cytochrome b5 heme-binding" evidence="1">
    <location>
        <begin position="4"/>
        <end position="75"/>
    </location>
</feature>
<evidence type="ECO:0000313" key="2">
    <source>
        <dbReference type="EMBL" id="ADL58463.1"/>
    </source>
</evidence>
<dbReference type="AlphaFoldDB" id="D9PW65"/>
<protein>
    <recommendedName>
        <fullName evidence="1">Cytochrome b5 heme-binding domain-containing protein</fullName>
    </recommendedName>
</protein>
<dbReference type="InterPro" id="IPR001199">
    <property type="entry name" value="Cyt_B5-like_heme/steroid-bd"/>
</dbReference>
<reference key="1">
    <citation type="submission" date="2009-08" db="EMBL/GenBank/DDBJ databases">
        <title>The genome sequence of Methanothermobacter marburgensis.</title>
        <authorList>
            <person name="Kaster A."/>
            <person name="Seedorf H."/>
            <person name="Goenrich M."/>
            <person name="Wiezer A."/>
            <person name="Liesegang H."/>
            <person name="Thauer R."/>
            <person name="Gottschalk G."/>
        </authorList>
    </citation>
    <scope>NUCLEOTIDE SEQUENCE</scope>
    <source>
        <strain>Marburg</strain>
    </source>
</reference>
<sequence>MREFTPDDLRKFDGISGPAYVACDGIVYDVSESFLWRDGRHQVIHRAGGDLTHELEKAPHGRELLERFPVVGTLKVK</sequence>
<evidence type="ECO:0000259" key="1">
    <source>
        <dbReference type="SMART" id="SM01117"/>
    </source>
</evidence>
<dbReference type="OrthoDB" id="129383at2157"/>
<dbReference type="Proteomes" id="UP000000345">
    <property type="component" value="Chromosome"/>
</dbReference>
<dbReference type="InterPro" id="IPR036400">
    <property type="entry name" value="Cyt_B5-like_heme/steroid_sf"/>
</dbReference>
<dbReference type="PaxDb" id="79929-MTBMA_c08680"/>
<dbReference type="KEGG" id="mmg:MTBMA_c08680"/>
<dbReference type="Gene3D" id="3.10.120.10">
    <property type="entry name" value="Cytochrome b5-like heme/steroid binding domain"/>
    <property type="match status" value="1"/>
</dbReference>
<proteinExistence type="predicted"/>
<accession>D9PW65</accession>
<gene>
    <name evidence="2" type="ordered locus">MTBMA_c08680</name>
</gene>
<dbReference type="Pfam" id="PF00173">
    <property type="entry name" value="Cyt-b5"/>
    <property type="match status" value="1"/>
</dbReference>
<name>D9PW65_METTM</name>
<dbReference type="SUPFAM" id="SSF55856">
    <property type="entry name" value="Cytochrome b5-like heme/steroid binding domain"/>
    <property type="match status" value="1"/>
</dbReference>
<dbReference type="STRING" id="79929.MTBMA_c08680"/>
<reference evidence="2 3" key="2">
    <citation type="journal article" date="2010" name="J. Bacteriol.">
        <title>Complete genome sequence of Methanothermobacter marburgensis, a methanoarchaeon model organism.</title>
        <authorList>
            <person name="Liesegang H."/>
            <person name="Kaster A.K."/>
            <person name="Wiezer A."/>
            <person name="Goenrich M."/>
            <person name="Wollherr A."/>
            <person name="Seedorf H."/>
            <person name="Gottschalk G."/>
            <person name="Thauer R.K."/>
        </authorList>
    </citation>
    <scope>NUCLEOTIDE SEQUENCE [LARGE SCALE GENOMIC DNA]</scope>
    <source>
        <strain evidence="3">ATCC BAA-927 / DSM 2133 / JCM 14651 / NBRC 100331 / OCM 82 / Marburg</strain>
    </source>
</reference>